<evidence type="ECO:0000313" key="11">
    <source>
        <dbReference type="EMBL" id="KYN27976.1"/>
    </source>
</evidence>
<dbReference type="PANTHER" id="PTHR21137:SF35">
    <property type="entry name" value="ODORANT RECEPTOR 19A-RELATED"/>
    <property type="match status" value="1"/>
</dbReference>
<evidence type="ECO:0000256" key="6">
    <source>
        <dbReference type="ARBA" id="ARBA00022989"/>
    </source>
</evidence>
<evidence type="ECO:0000256" key="5">
    <source>
        <dbReference type="ARBA" id="ARBA00022725"/>
    </source>
</evidence>
<evidence type="ECO:0000256" key="9">
    <source>
        <dbReference type="ARBA" id="ARBA00023224"/>
    </source>
</evidence>
<evidence type="ECO:0000256" key="7">
    <source>
        <dbReference type="ARBA" id="ARBA00023136"/>
    </source>
</evidence>
<evidence type="ECO:0000256" key="3">
    <source>
        <dbReference type="ARBA" id="ARBA00022606"/>
    </source>
</evidence>
<protein>
    <submittedName>
        <fullName evidence="11">Uncharacterized protein</fullName>
    </submittedName>
</protein>
<proteinExistence type="predicted"/>
<keyword evidence="7 10" id="KW-0472">Membrane</keyword>
<dbReference type="AlphaFoldDB" id="A0A151JNA6"/>
<evidence type="ECO:0000256" key="1">
    <source>
        <dbReference type="ARBA" id="ARBA00004651"/>
    </source>
</evidence>
<keyword evidence="6 10" id="KW-1133">Transmembrane helix</keyword>
<gene>
    <name evidence="11" type="ORF">ALC57_02612</name>
</gene>
<feature type="transmembrane region" description="Helical" evidence="10">
    <location>
        <begin position="32"/>
        <end position="53"/>
    </location>
</feature>
<evidence type="ECO:0000313" key="12">
    <source>
        <dbReference type="Proteomes" id="UP000078492"/>
    </source>
</evidence>
<keyword evidence="2" id="KW-1003">Cell membrane</keyword>
<name>A0A151JNA6_9HYME</name>
<evidence type="ECO:0000256" key="10">
    <source>
        <dbReference type="SAM" id="Phobius"/>
    </source>
</evidence>
<keyword evidence="5" id="KW-0552">Olfaction</keyword>
<dbReference type="GO" id="GO:0007165">
    <property type="term" value="P:signal transduction"/>
    <property type="evidence" value="ECO:0007669"/>
    <property type="project" value="UniProtKB-KW"/>
</dbReference>
<feature type="transmembrane region" description="Helical" evidence="10">
    <location>
        <begin position="174"/>
        <end position="196"/>
    </location>
</feature>
<feature type="transmembrane region" description="Helical" evidence="10">
    <location>
        <begin position="128"/>
        <end position="154"/>
    </location>
</feature>
<dbReference type="GO" id="GO:0005886">
    <property type="term" value="C:plasma membrane"/>
    <property type="evidence" value="ECO:0007669"/>
    <property type="project" value="UniProtKB-SubCell"/>
</dbReference>
<sequence>MLENFLREYNMNRILLSITGLWPYQNKRMRNLLWSFCFLIEISYYPFEILLLYDHPDNAQLVFEGFYQILILTSFIVRHLNGVLNYDKIKWIYEMIDEHWNIFTDDIEIRIMKEYSILSRRFVKCYSILYFSSLSVLIIMPLTPIILDIIVPFNESRSRFFAIEVEFRVNKDDYFLPIFCYTSILIVMGAFIGLGVDAKHITCTAHACSLFAAIR</sequence>
<feature type="transmembrane region" description="Helical" evidence="10">
    <location>
        <begin position="65"/>
        <end position="86"/>
    </location>
</feature>
<keyword evidence="4 10" id="KW-0812">Transmembrane</keyword>
<dbReference type="GO" id="GO:0005549">
    <property type="term" value="F:odorant binding"/>
    <property type="evidence" value="ECO:0007669"/>
    <property type="project" value="InterPro"/>
</dbReference>
<dbReference type="STRING" id="471704.A0A151JNA6"/>
<keyword evidence="8" id="KW-0675">Receptor</keyword>
<keyword evidence="3" id="KW-0716">Sensory transduction</keyword>
<dbReference type="Proteomes" id="UP000078492">
    <property type="component" value="Unassembled WGS sequence"/>
</dbReference>
<comment type="subcellular location">
    <subcellularLocation>
        <location evidence="1">Cell membrane</location>
        <topology evidence="1">Multi-pass membrane protein</topology>
    </subcellularLocation>
</comment>
<dbReference type="InterPro" id="IPR004117">
    <property type="entry name" value="7tm6_olfct_rcpt"/>
</dbReference>
<keyword evidence="12" id="KW-1185">Reference proteome</keyword>
<dbReference type="GO" id="GO:0004984">
    <property type="term" value="F:olfactory receptor activity"/>
    <property type="evidence" value="ECO:0007669"/>
    <property type="project" value="InterPro"/>
</dbReference>
<accession>A0A151JNA6</accession>
<evidence type="ECO:0000256" key="8">
    <source>
        <dbReference type="ARBA" id="ARBA00023170"/>
    </source>
</evidence>
<organism evidence="11 12">
    <name type="scientific">Trachymyrmex cornetzi</name>
    <dbReference type="NCBI Taxonomy" id="471704"/>
    <lineage>
        <taxon>Eukaryota</taxon>
        <taxon>Metazoa</taxon>
        <taxon>Ecdysozoa</taxon>
        <taxon>Arthropoda</taxon>
        <taxon>Hexapoda</taxon>
        <taxon>Insecta</taxon>
        <taxon>Pterygota</taxon>
        <taxon>Neoptera</taxon>
        <taxon>Endopterygota</taxon>
        <taxon>Hymenoptera</taxon>
        <taxon>Apocrita</taxon>
        <taxon>Aculeata</taxon>
        <taxon>Formicoidea</taxon>
        <taxon>Formicidae</taxon>
        <taxon>Myrmicinae</taxon>
        <taxon>Trachymyrmex</taxon>
    </lineage>
</organism>
<dbReference type="EMBL" id="KQ978847">
    <property type="protein sequence ID" value="KYN27976.1"/>
    <property type="molecule type" value="Genomic_DNA"/>
</dbReference>
<evidence type="ECO:0000256" key="4">
    <source>
        <dbReference type="ARBA" id="ARBA00022692"/>
    </source>
</evidence>
<reference evidence="11 12" key="1">
    <citation type="submission" date="2015-09" db="EMBL/GenBank/DDBJ databases">
        <title>Trachymyrmex cornetzi WGS genome.</title>
        <authorList>
            <person name="Nygaard S."/>
            <person name="Hu H."/>
            <person name="Boomsma J."/>
            <person name="Zhang G."/>
        </authorList>
    </citation>
    <scope>NUCLEOTIDE SEQUENCE [LARGE SCALE GENOMIC DNA]</scope>
    <source>
        <strain evidence="11">Tcor2-1</strain>
        <tissue evidence="11">Whole body</tissue>
    </source>
</reference>
<dbReference type="PANTHER" id="PTHR21137">
    <property type="entry name" value="ODORANT RECEPTOR"/>
    <property type="match status" value="1"/>
</dbReference>
<keyword evidence="9" id="KW-0807">Transducer</keyword>
<evidence type="ECO:0000256" key="2">
    <source>
        <dbReference type="ARBA" id="ARBA00022475"/>
    </source>
</evidence>